<dbReference type="SUPFAM" id="SSF52402">
    <property type="entry name" value="Adenine nucleotide alpha hydrolases-like"/>
    <property type="match status" value="2"/>
</dbReference>
<feature type="domain" description="UspA" evidence="2">
    <location>
        <begin position="3"/>
        <end position="141"/>
    </location>
</feature>
<reference evidence="4" key="1">
    <citation type="submission" date="2015-07" db="EMBL/GenBank/DDBJ databases">
        <title>Complete genome sequence and phylogenetic analysis of Limnochorda pilosa.</title>
        <authorList>
            <person name="Watanabe M."/>
            <person name="Kojima H."/>
            <person name="Fukui M."/>
        </authorList>
    </citation>
    <scope>NUCLEOTIDE SEQUENCE [LARGE SCALE GENOMIC DNA]</scope>
    <source>
        <strain evidence="4">HC45</strain>
    </source>
</reference>
<reference evidence="4" key="2">
    <citation type="journal article" date="2016" name="Int. J. Syst. Evol. Microbiol.">
        <title>Complete genome sequence and cell structure of Limnochorda pilosa, a Gram-negative spore-former within the phylum Firmicutes.</title>
        <authorList>
            <person name="Watanabe M."/>
            <person name="Kojima H."/>
            <person name="Fukui M."/>
        </authorList>
    </citation>
    <scope>NUCLEOTIDE SEQUENCE [LARGE SCALE GENOMIC DNA]</scope>
    <source>
        <strain evidence="4">HC45</strain>
    </source>
</reference>
<evidence type="ECO:0000313" key="3">
    <source>
        <dbReference type="EMBL" id="BAS26694.1"/>
    </source>
</evidence>
<sequence>MTSIVVGIDGSDHARAALGWAVELARAVPDPVVHLVNAAWVTAQAFEWDADAYRRYMDQAGARGGSLLEEAAAPLSGAGVRVEPHVLAEPPAAALLQVAEETGAELIATGRRGLGRAASALLGSVSADVVHRAHVPVLVARDGGPRTLRRVLVGVDGSQHSARALAFAARWAPQAQITALHVLHVAPEARTLFEHEGLSLDVAMEQTAEETVRRTAEAARLDPARVMARAASGSAADELFLAYRDGGYDLAVVGSRGLGTLGELFLGSVSERLLRVAAGPVVVVK</sequence>
<dbReference type="AlphaFoldDB" id="A0A0K2SIP8"/>
<dbReference type="InterPro" id="IPR014729">
    <property type="entry name" value="Rossmann-like_a/b/a_fold"/>
</dbReference>
<dbReference type="CDD" id="cd00293">
    <property type="entry name" value="USP-like"/>
    <property type="match status" value="1"/>
</dbReference>
<dbReference type="InterPro" id="IPR006015">
    <property type="entry name" value="Universal_stress_UspA"/>
</dbReference>
<name>A0A0K2SIP8_LIMPI</name>
<comment type="similarity">
    <text evidence="1">Belongs to the universal stress protein A family.</text>
</comment>
<dbReference type="Gene3D" id="3.40.50.620">
    <property type="entry name" value="HUPs"/>
    <property type="match status" value="2"/>
</dbReference>
<dbReference type="PRINTS" id="PR01438">
    <property type="entry name" value="UNVRSLSTRESS"/>
</dbReference>
<keyword evidence="4" id="KW-1185">Reference proteome</keyword>
<dbReference type="PANTHER" id="PTHR46268">
    <property type="entry name" value="STRESS RESPONSE PROTEIN NHAX"/>
    <property type="match status" value="1"/>
</dbReference>
<dbReference type="KEGG" id="lpil:LIP_0837"/>
<gene>
    <name evidence="3" type="ORF">LIP_0837</name>
</gene>
<dbReference type="EMBL" id="AP014924">
    <property type="protein sequence ID" value="BAS26694.1"/>
    <property type="molecule type" value="Genomic_DNA"/>
</dbReference>
<feature type="domain" description="UspA" evidence="2">
    <location>
        <begin position="149"/>
        <end position="285"/>
    </location>
</feature>
<evidence type="ECO:0000259" key="2">
    <source>
        <dbReference type="Pfam" id="PF00582"/>
    </source>
</evidence>
<proteinExistence type="inferred from homology"/>
<dbReference type="Proteomes" id="UP000065807">
    <property type="component" value="Chromosome"/>
</dbReference>
<dbReference type="STRING" id="1555112.LIP_0837"/>
<organism evidence="3 4">
    <name type="scientific">Limnochorda pilosa</name>
    <dbReference type="NCBI Taxonomy" id="1555112"/>
    <lineage>
        <taxon>Bacteria</taxon>
        <taxon>Bacillati</taxon>
        <taxon>Bacillota</taxon>
        <taxon>Limnochordia</taxon>
        <taxon>Limnochordales</taxon>
        <taxon>Limnochordaceae</taxon>
        <taxon>Limnochorda</taxon>
    </lineage>
</organism>
<dbReference type="OrthoDB" id="9777884at2"/>
<dbReference type="InterPro" id="IPR006016">
    <property type="entry name" value="UspA"/>
</dbReference>
<evidence type="ECO:0000256" key="1">
    <source>
        <dbReference type="ARBA" id="ARBA00008791"/>
    </source>
</evidence>
<dbReference type="Pfam" id="PF00582">
    <property type="entry name" value="Usp"/>
    <property type="match status" value="2"/>
</dbReference>
<dbReference type="CDD" id="cd23659">
    <property type="entry name" value="USP_At3g01520-like"/>
    <property type="match status" value="1"/>
</dbReference>
<evidence type="ECO:0000313" key="4">
    <source>
        <dbReference type="Proteomes" id="UP000065807"/>
    </source>
</evidence>
<protein>
    <submittedName>
        <fullName evidence="3">Universal stress protein UspA</fullName>
    </submittedName>
</protein>
<dbReference type="PANTHER" id="PTHR46268:SF6">
    <property type="entry name" value="UNIVERSAL STRESS PROTEIN UP12"/>
    <property type="match status" value="1"/>
</dbReference>
<dbReference type="RefSeq" id="WP_068134630.1">
    <property type="nucleotide sequence ID" value="NZ_AP014924.1"/>
</dbReference>
<accession>A0A0K2SIP8</accession>